<protein>
    <recommendedName>
        <fullName evidence="1">SnoaL-like domain-containing protein</fullName>
    </recommendedName>
</protein>
<organism evidence="3 4">
    <name type="scientific">Pseudomonas caricapapayae</name>
    <dbReference type="NCBI Taxonomy" id="46678"/>
    <lineage>
        <taxon>Bacteria</taxon>
        <taxon>Pseudomonadati</taxon>
        <taxon>Pseudomonadota</taxon>
        <taxon>Gammaproteobacteria</taxon>
        <taxon>Pseudomonadales</taxon>
        <taxon>Pseudomonadaceae</taxon>
        <taxon>Pseudomonas</taxon>
    </lineage>
</organism>
<evidence type="ECO:0000313" key="2">
    <source>
        <dbReference type="EMBL" id="RMM11815.1"/>
    </source>
</evidence>
<reference evidence="4 5" key="1">
    <citation type="submission" date="2018-08" db="EMBL/GenBank/DDBJ databases">
        <title>Recombination of ecologically and evolutionarily significant loci maintains genetic cohesion in the Pseudomonas syringae species complex.</title>
        <authorList>
            <person name="Dillon M."/>
            <person name="Thakur S."/>
            <person name="Almeida R.N.D."/>
            <person name="Weir B.S."/>
            <person name="Guttman D.S."/>
        </authorList>
    </citation>
    <scope>NUCLEOTIDE SEQUENCE [LARGE SCALE GENOMIC DNA]</scope>
    <source>
        <strain evidence="2 5">ICMP 4086</strain>
        <strain evidence="3 4">ICMP 7496</strain>
    </source>
</reference>
<gene>
    <name evidence="3" type="ORF">ALP05_00498</name>
    <name evidence="2" type="ORF">ALQ84_03277</name>
</gene>
<dbReference type="InterPro" id="IPR032710">
    <property type="entry name" value="NTF2-like_dom_sf"/>
</dbReference>
<accession>A0A0P9LVV6</accession>
<dbReference type="Proteomes" id="UP000269872">
    <property type="component" value="Unassembled WGS sequence"/>
</dbReference>
<dbReference type="SUPFAM" id="SSF54427">
    <property type="entry name" value="NTF2-like"/>
    <property type="match status" value="1"/>
</dbReference>
<dbReference type="Gene3D" id="3.10.450.50">
    <property type="match status" value="1"/>
</dbReference>
<evidence type="ECO:0000313" key="3">
    <source>
        <dbReference type="EMBL" id="RMV76928.1"/>
    </source>
</evidence>
<evidence type="ECO:0000313" key="5">
    <source>
        <dbReference type="Proteomes" id="UP000278587"/>
    </source>
</evidence>
<comment type="caution">
    <text evidence="3">The sequence shown here is derived from an EMBL/GenBank/DDBJ whole genome shotgun (WGS) entry which is preliminary data.</text>
</comment>
<dbReference type="Proteomes" id="UP000278587">
    <property type="component" value="Unassembled WGS sequence"/>
</dbReference>
<evidence type="ECO:0000259" key="1">
    <source>
        <dbReference type="Pfam" id="PF12680"/>
    </source>
</evidence>
<feature type="domain" description="SnoaL-like" evidence="1">
    <location>
        <begin position="12"/>
        <end position="104"/>
    </location>
</feature>
<name>A0A0P9LVV6_9PSED</name>
<evidence type="ECO:0000313" key="4">
    <source>
        <dbReference type="Proteomes" id="UP000269872"/>
    </source>
</evidence>
<dbReference type="RefSeq" id="WP_055009352.1">
    <property type="nucleotide sequence ID" value="NZ_LJPW01000089.1"/>
</dbReference>
<proteinExistence type="predicted"/>
<dbReference type="EMBL" id="RBOC01000059">
    <property type="protein sequence ID" value="RMM11815.1"/>
    <property type="molecule type" value="Genomic_DNA"/>
</dbReference>
<dbReference type="InterPro" id="IPR037401">
    <property type="entry name" value="SnoaL-like"/>
</dbReference>
<sequence>MNDTNGGALAIARAYINAIANKDVETILSMSAEDVVCVSPIGQTNGIEQFRAFHDGFARMLTNLTVLAVYGDDVQAVVVYDAETRPVPHSVIAELIKVKDGRLVCTHVIYDASPFASYMATVQPH</sequence>
<dbReference type="EMBL" id="RBUY01000059">
    <property type="protein sequence ID" value="RMV76928.1"/>
    <property type="molecule type" value="Genomic_DNA"/>
</dbReference>
<dbReference type="OrthoDB" id="9131445at2"/>
<dbReference type="AlphaFoldDB" id="A0A0P9LVV6"/>
<dbReference type="Pfam" id="PF12680">
    <property type="entry name" value="SnoaL_2"/>
    <property type="match status" value="1"/>
</dbReference>